<evidence type="ECO:0000313" key="1">
    <source>
        <dbReference type="EMBL" id="SOC21344.1"/>
    </source>
</evidence>
<protein>
    <submittedName>
        <fullName evidence="1">Uncharacterized protein</fullName>
    </submittedName>
</protein>
<organism evidence="1 2">
    <name type="scientific">Thalassospira xiamenensis</name>
    <dbReference type="NCBI Taxonomy" id="220697"/>
    <lineage>
        <taxon>Bacteria</taxon>
        <taxon>Pseudomonadati</taxon>
        <taxon>Pseudomonadota</taxon>
        <taxon>Alphaproteobacteria</taxon>
        <taxon>Rhodospirillales</taxon>
        <taxon>Thalassospiraceae</taxon>
        <taxon>Thalassospira</taxon>
    </lineage>
</organism>
<dbReference type="RefSeq" id="WP_097052164.1">
    <property type="nucleotide sequence ID" value="NZ_OBMM01000003.1"/>
</dbReference>
<proteinExistence type="predicted"/>
<dbReference type="Proteomes" id="UP000219068">
    <property type="component" value="Unassembled WGS sequence"/>
</dbReference>
<sequence>MSSVDKQSTEVEIEKAIPGLLKDLVHAFEQDALLSLQAFEGTEPFVRAEELLNQGYVSDAHTMLSGQINKVVRGFYTKHLGSSELVFLMQNLDFFRSQLREIFNKKEGGSCCADKAGYIIRCMFKALRTGEQIVHPVNEQDGSRPYYVPAKVFREHDEIMDFFEAVHSLFYGRPDKFAALCQHYSNIPNKIY</sequence>
<reference evidence="1 2" key="1">
    <citation type="submission" date="2017-08" db="EMBL/GenBank/DDBJ databases">
        <authorList>
            <person name="de Groot N.N."/>
        </authorList>
    </citation>
    <scope>NUCLEOTIDE SEQUENCE [LARGE SCALE GENOMIC DNA]</scope>
    <source>
        <strain evidence="1 2">USBA 78</strain>
    </source>
</reference>
<accession>A0A285TGI9</accession>
<dbReference type="AlphaFoldDB" id="A0A285TGI9"/>
<name>A0A285TGI9_9PROT</name>
<evidence type="ECO:0000313" key="2">
    <source>
        <dbReference type="Proteomes" id="UP000219068"/>
    </source>
</evidence>
<gene>
    <name evidence="1" type="ORF">SAMN05428964_103379</name>
</gene>
<dbReference type="EMBL" id="OBMM01000003">
    <property type="protein sequence ID" value="SOC21344.1"/>
    <property type="molecule type" value="Genomic_DNA"/>
</dbReference>